<evidence type="ECO:0000256" key="4">
    <source>
        <dbReference type="ARBA" id="ARBA00022605"/>
    </source>
</evidence>
<reference evidence="15 16" key="1">
    <citation type="submission" date="2016-02" db="EMBL/GenBank/DDBJ databases">
        <title>Genome sequence of Moorella mulderi DSM 14980.</title>
        <authorList>
            <person name="Poehlein A."/>
            <person name="Daniel R."/>
        </authorList>
    </citation>
    <scope>NUCLEOTIDE SEQUENCE [LARGE SCALE GENOMIC DNA]</scope>
    <source>
        <strain evidence="15 16">DSM 14980</strain>
    </source>
</reference>
<evidence type="ECO:0000313" key="16">
    <source>
        <dbReference type="Proteomes" id="UP000075670"/>
    </source>
</evidence>
<comment type="function">
    <text evidence="8 9">Catalyzes the reduction of 1-pyrroline-5-carboxylate (PCA) to L-proline.</text>
</comment>
<dbReference type="Pfam" id="PF14748">
    <property type="entry name" value="P5CR_dimer"/>
    <property type="match status" value="1"/>
</dbReference>
<dbReference type="RefSeq" id="WP_062282721.1">
    <property type="nucleotide sequence ID" value="NZ_LTBC01000003.1"/>
</dbReference>
<keyword evidence="5 9" id="KW-0641">Proline biosynthesis</keyword>
<comment type="caution">
    <text evidence="15">The sequence shown here is derived from an EMBL/GenBank/DDBJ whole genome shotgun (WGS) entry which is preliminary data.</text>
</comment>
<feature type="binding site" evidence="11">
    <location>
        <begin position="70"/>
        <end position="73"/>
    </location>
    <ligand>
        <name>NADP(+)</name>
        <dbReference type="ChEBI" id="CHEBI:58349"/>
    </ligand>
</feature>
<dbReference type="PANTHER" id="PTHR11645:SF0">
    <property type="entry name" value="PYRROLINE-5-CARBOXYLATE REDUCTASE 3"/>
    <property type="match status" value="1"/>
</dbReference>
<evidence type="ECO:0000256" key="12">
    <source>
        <dbReference type="RuleBase" id="RU003903"/>
    </source>
</evidence>
<dbReference type="InterPro" id="IPR008927">
    <property type="entry name" value="6-PGluconate_DH-like_C_sf"/>
</dbReference>
<name>A0A151AY47_9FIRM</name>
<dbReference type="InterPro" id="IPR029036">
    <property type="entry name" value="P5CR_dimer"/>
</dbReference>
<evidence type="ECO:0000259" key="14">
    <source>
        <dbReference type="Pfam" id="PF14748"/>
    </source>
</evidence>
<dbReference type="OrthoDB" id="9805754at2"/>
<comment type="similarity">
    <text evidence="2 9 12">Belongs to the pyrroline-5-carboxylate reductase family.</text>
</comment>
<dbReference type="SUPFAM" id="SSF51735">
    <property type="entry name" value="NAD(P)-binding Rossmann-fold domains"/>
    <property type="match status" value="1"/>
</dbReference>
<evidence type="ECO:0000256" key="8">
    <source>
        <dbReference type="ARBA" id="ARBA00058118"/>
    </source>
</evidence>
<dbReference type="GO" id="GO:0005737">
    <property type="term" value="C:cytoplasm"/>
    <property type="evidence" value="ECO:0007669"/>
    <property type="project" value="UniProtKB-SubCell"/>
</dbReference>
<gene>
    <name evidence="9 15" type="primary">proC</name>
    <name evidence="15" type="ORF">MOMUL_11770</name>
</gene>
<dbReference type="PROSITE" id="PS00521">
    <property type="entry name" value="P5CR"/>
    <property type="match status" value="1"/>
</dbReference>
<feature type="domain" description="Pyrroline-5-carboxylate reductase dimerisation" evidence="14">
    <location>
        <begin position="159"/>
        <end position="262"/>
    </location>
</feature>
<comment type="subcellular location">
    <subcellularLocation>
        <location evidence="1 9">Cytoplasm</location>
    </subcellularLocation>
</comment>
<feature type="domain" description="Pyrroline-5-carboxylate reductase catalytic N-terminal" evidence="13">
    <location>
        <begin position="5"/>
        <end position="97"/>
    </location>
</feature>
<keyword evidence="4 9" id="KW-0028">Amino-acid biosynthesis</keyword>
<comment type="catalytic activity">
    <reaction evidence="9 12">
        <text>L-proline + NADP(+) = (S)-1-pyrroline-5-carboxylate + NADPH + 2 H(+)</text>
        <dbReference type="Rhea" id="RHEA:14109"/>
        <dbReference type="ChEBI" id="CHEBI:15378"/>
        <dbReference type="ChEBI" id="CHEBI:17388"/>
        <dbReference type="ChEBI" id="CHEBI:57783"/>
        <dbReference type="ChEBI" id="CHEBI:58349"/>
        <dbReference type="ChEBI" id="CHEBI:60039"/>
        <dbReference type="EC" id="1.5.1.2"/>
    </reaction>
</comment>
<dbReference type="AlphaFoldDB" id="A0A151AY47"/>
<sequence>MEGNIGFLGAGAMGEALIRGLVQSRQVPPERILVYDIRRERLQELEQTYGLQAMTGREELVRKADIIILAVKPQNVKEALGGLQVGKEKLVISIIAGVTLARLASYLGEVPVVRVVPNTPALVGEGMTALAANKFVRPEALEKAMAIFCSVGRVMVLPEEQLNAVTGLSGSGPAYIYMLIEALADGGVRQGLTRPVALELAAQTVLGAARMVLATGEHPGVLKDKVTSPAGTTIAGLAVLEDRGMRGAIIRAVEAATLRAESLSKE</sequence>
<dbReference type="Gene3D" id="1.10.3730.10">
    <property type="entry name" value="ProC C-terminal domain-like"/>
    <property type="match status" value="1"/>
</dbReference>
<dbReference type="HAMAP" id="MF_01925">
    <property type="entry name" value="P5C_reductase"/>
    <property type="match status" value="1"/>
</dbReference>
<evidence type="ECO:0000256" key="9">
    <source>
        <dbReference type="HAMAP-Rule" id="MF_01925"/>
    </source>
</evidence>
<dbReference type="InterPro" id="IPR053790">
    <property type="entry name" value="P5CR-like_CS"/>
</dbReference>
<evidence type="ECO:0000256" key="10">
    <source>
        <dbReference type="NCBIfam" id="TIGR00112"/>
    </source>
</evidence>
<organism evidence="15 16">
    <name type="scientific">Moorella mulderi DSM 14980</name>
    <dbReference type="NCBI Taxonomy" id="1122241"/>
    <lineage>
        <taxon>Bacteria</taxon>
        <taxon>Bacillati</taxon>
        <taxon>Bacillota</taxon>
        <taxon>Clostridia</taxon>
        <taxon>Neomoorellales</taxon>
        <taxon>Neomoorellaceae</taxon>
        <taxon>Neomoorella</taxon>
    </lineage>
</organism>
<keyword evidence="3 9" id="KW-0963">Cytoplasm</keyword>
<comment type="catalytic activity">
    <reaction evidence="9">
        <text>L-proline + NAD(+) = (S)-1-pyrroline-5-carboxylate + NADH + 2 H(+)</text>
        <dbReference type="Rhea" id="RHEA:14105"/>
        <dbReference type="ChEBI" id="CHEBI:15378"/>
        <dbReference type="ChEBI" id="CHEBI:17388"/>
        <dbReference type="ChEBI" id="CHEBI:57540"/>
        <dbReference type="ChEBI" id="CHEBI:57945"/>
        <dbReference type="ChEBI" id="CHEBI:60039"/>
        <dbReference type="EC" id="1.5.1.2"/>
    </reaction>
</comment>
<evidence type="ECO:0000256" key="1">
    <source>
        <dbReference type="ARBA" id="ARBA00004496"/>
    </source>
</evidence>
<evidence type="ECO:0000256" key="2">
    <source>
        <dbReference type="ARBA" id="ARBA00005525"/>
    </source>
</evidence>
<dbReference type="GO" id="GO:0004735">
    <property type="term" value="F:pyrroline-5-carboxylate reductase activity"/>
    <property type="evidence" value="ECO:0007669"/>
    <property type="project" value="UniProtKB-UniRule"/>
</dbReference>
<proteinExistence type="inferred from homology"/>
<dbReference type="InterPro" id="IPR000304">
    <property type="entry name" value="Pyrroline-COOH_reductase"/>
</dbReference>
<dbReference type="FunFam" id="1.10.3730.10:FF:000001">
    <property type="entry name" value="Pyrroline-5-carboxylate reductase"/>
    <property type="match status" value="1"/>
</dbReference>
<dbReference type="FunFam" id="3.40.50.720:FF:000190">
    <property type="entry name" value="Pyrroline-5-carboxylate reductase"/>
    <property type="match status" value="1"/>
</dbReference>
<dbReference type="SUPFAM" id="SSF48179">
    <property type="entry name" value="6-phosphogluconate dehydrogenase C-terminal domain-like"/>
    <property type="match status" value="1"/>
</dbReference>
<evidence type="ECO:0000256" key="11">
    <source>
        <dbReference type="PIRSR" id="PIRSR000193-1"/>
    </source>
</evidence>
<comment type="pathway">
    <text evidence="9 12">Amino-acid biosynthesis; L-proline biosynthesis; L-proline from L-glutamate 5-semialdehyde: step 1/1.</text>
</comment>
<dbReference type="InterPro" id="IPR028939">
    <property type="entry name" value="P5C_Rdtase_cat_N"/>
</dbReference>
<evidence type="ECO:0000256" key="7">
    <source>
        <dbReference type="ARBA" id="ARBA00023002"/>
    </source>
</evidence>
<keyword evidence="7 9" id="KW-0560">Oxidoreductase</keyword>
<evidence type="ECO:0000259" key="13">
    <source>
        <dbReference type="Pfam" id="PF03807"/>
    </source>
</evidence>
<keyword evidence="6 9" id="KW-0521">NADP</keyword>
<protein>
    <recommendedName>
        <fullName evidence="9 10">Pyrroline-5-carboxylate reductase</fullName>
        <shortName evidence="9">P5C reductase</shortName>
        <shortName evidence="9">P5CR</shortName>
        <ecNumber evidence="9 10">1.5.1.2</ecNumber>
    </recommendedName>
    <alternativeName>
        <fullName evidence="9">PCA reductase</fullName>
    </alternativeName>
</protein>
<keyword evidence="16" id="KW-1185">Reference proteome</keyword>
<dbReference type="GO" id="GO:0055129">
    <property type="term" value="P:L-proline biosynthetic process"/>
    <property type="evidence" value="ECO:0007669"/>
    <property type="project" value="UniProtKB-UniRule"/>
</dbReference>
<dbReference type="PIRSF" id="PIRSF000193">
    <property type="entry name" value="Pyrrol-5-carb_rd"/>
    <property type="match status" value="1"/>
</dbReference>
<dbReference type="NCBIfam" id="TIGR00112">
    <property type="entry name" value="proC"/>
    <property type="match status" value="1"/>
</dbReference>
<dbReference type="UniPathway" id="UPA00098">
    <property type="reaction ID" value="UER00361"/>
</dbReference>
<dbReference type="InterPro" id="IPR036291">
    <property type="entry name" value="NAD(P)-bd_dom_sf"/>
</dbReference>
<dbReference type="Proteomes" id="UP000075670">
    <property type="component" value="Unassembled WGS sequence"/>
</dbReference>
<evidence type="ECO:0000256" key="3">
    <source>
        <dbReference type="ARBA" id="ARBA00022490"/>
    </source>
</evidence>
<dbReference type="PATRIC" id="fig|1122241.3.peg.1237"/>
<accession>A0A151AY47</accession>
<evidence type="ECO:0000256" key="5">
    <source>
        <dbReference type="ARBA" id="ARBA00022650"/>
    </source>
</evidence>
<evidence type="ECO:0000313" key="15">
    <source>
        <dbReference type="EMBL" id="KYH32575.1"/>
    </source>
</evidence>
<evidence type="ECO:0000256" key="6">
    <source>
        <dbReference type="ARBA" id="ARBA00022857"/>
    </source>
</evidence>
<dbReference type="EMBL" id="LTBC01000003">
    <property type="protein sequence ID" value="KYH32575.1"/>
    <property type="molecule type" value="Genomic_DNA"/>
</dbReference>
<feature type="binding site" evidence="11">
    <location>
        <begin position="8"/>
        <end position="13"/>
    </location>
    <ligand>
        <name>NADP(+)</name>
        <dbReference type="ChEBI" id="CHEBI:58349"/>
    </ligand>
</feature>
<dbReference type="Pfam" id="PF03807">
    <property type="entry name" value="F420_oxidored"/>
    <property type="match status" value="1"/>
</dbReference>
<dbReference type="EC" id="1.5.1.2" evidence="9 10"/>
<dbReference type="Gene3D" id="3.40.50.720">
    <property type="entry name" value="NAD(P)-binding Rossmann-like Domain"/>
    <property type="match status" value="1"/>
</dbReference>
<dbReference type="PANTHER" id="PTHR11645">
    <property type="entry name" value="PYRROLINE-5-CARBOXYLATE REDUCTASE"/>
    <property type="match status" value="1"/>
</dbReference>